<dbReference type="AlphaFoldDB" id="A0A183DLH2"/>
<evidence type="ECO:0000313" key="4">
    <source>
        <dbReference type="WBParaSite" id="GPUH_0000957401-mRNA-1"/>
    </source>
</evidence>
<gene>
    <name evidence="2" type="ORF">GPUH_LOCUS9560</name>
</gene>
<dbReference type="Proteomes" id="UP000271098">
    <property type="component" value="Unassembled WGS sequence"/>
</dbReference>
<feature type="region of interest" description="Disordered" evidence="1">
    <location>
        <begin position="1"/>
        <end position="48"/>
    </location>
</feature>
<reference evidence="2 3" key="2">
    <citation type="submission" date="2018-11" db="EMBL/GenBank/DDBJ databases">
        <authorList>
            <consortium name="Pathogen Informatics"/>
        </authorList>
    </citation>
    <scope>NUCLEOTIDE SEQUENCE [LARGE SCALE GENOMIC DNA]</scope>
</reference>
<keyword evidence="3" id="KW-1185">Reference proteome</keyword>
<accession>A0A183DLH2</accession>
<protein>
    <submittedName>
        <fullName evidence="2 4">Uncharacterized protein</fullName>
    </submittedName>
</protein>
<organism evidence="4">
    <name type="scientific">Gongylonema pulchrum</name>
    <dbReference type="NCBI Taxonomy" id="637853"/>
    <lineage>
        <taxon>Eukaryota</taxon>
        <taxon>Metazoa</taxon>
        <taxon>Ecdysozoa</taxon>
        <taxon>Nematoda</taxon>
        <taxon>Chromadorea</taxon>
        <taxon>Rhabditida</taxon>
        <taxon>Spirurina</taxon>
        <taxon>Spiruromorpha</taxon>
        <taxon>Spiruroidea</taxon>
        <taxon>Gongylonematidae</taxon>
        <taxon>Gongylonema</taxon>
    </lineage>
</organism>
<evidence type="ECO:0000256" key="1">
    <source>
        <dbReference type="SAM" id="MobiDB-lite"/>
    </source>
</evidence>
<sequence>MMPQQQQQQQMQQGQSQNQQPQQQQQQQQQQPSNSNASNSQQHQFQAPPHFITGLQNSIWAPAETGADDVRYTHHSQSSSNLQPMQRVCIYVIFLSKFKFHSICLLSRRGRDICKELGFDSILSAPFAQ</sequence>
<feature type="compositionally biased region" description="Low complexity" evidence="1">
    <location>
        <begin position="1"/>
        <end position="46"/>
    </location>
</feature>
<proteinExistence type="predicted"/>
<reference evidence="4" key="1">
    <citation type="submission" date="2016-06" db="UniProtKB">
        <authorList>
            <consortium name="WormBaseParasite"/>
        </authorList>
    </citation>
    <scope>IDENTIFICATION</scope>
</reference>
<dbReference type="EMBL" id="UYRT01031758">
    <property type="protein sequence ID" value="VDK73854.1"/>
    <property type="molecule type" value="Genomic_DNA"/>
</dbReference>
<dbReference type="WBParaSite" id="GPUH_0000957401-mRNA-1">
    <property type="protein sequence ID" value="GPUH_0000957401-mRNA-1"/>
    <property type="gene ID" value="GPUH_0000957401"/>
</dbReference>
<evidence type="ECO:0000313" key="3">
    <source>
        <dbReference type="Proteomes" id="UP000271098"/>
    </source>
</evidence>
<name>A0A183DLH2_9BILA</name>
<evidence type="ECO:0000313" key="2">
    <source>
        <dbReference type="EMBL" id="VDK73854.1"/>
    </source>
</evidence>